<feature type="signal peptide" evidence="1">
    <location>
        <begin position="1"/>
        <end position="26"/>
    </location>
</feature>
<name>A0A1U9UZY0_CUPNE</name>
<reference evidence="3" key="1">
    <citation type="submission" date="2017-02" db="EMBL/GenBank/DDBJ databases">
        <title>Complete genome sequence of Cupriavidus necator strain NH9, a 3-chlorobenzoate degrader.</title>
        <authorList>
            <person name="Moriuchi R."/>
            <person name="Dohra H."/>
            <person name="Ogawa N."/>
        </authorList>
    </citation>
    <scope>NUCLEOTIDE SEQUENCE [LARGE SCALE GENOMIC DNA]</scope>
    <source>
        <strain evidence="3">NH9</strain>
    </source>
</reference>
<dbReference type="EMBL" id="CP017758">
    <property type="protein sequence ID" value="AQV98278.1"/>
    <property type="molecule type" value="Genomic_DNA"/>
</dbReference>
<organism evidence="2 3">
    <name type="scientific">Cupriavidus necator</name>
    <name type="common">Alcaligenes eutrophus</name>
    <name type="synonym">Ralstonia eutropha</name>
    <dbReference type="NCBI Taxonomy" id="106590"/>
    <lineage>
        <taxon>Bacteria</taxon>
        <taxon>Pseudomonadati</taxon>
        <taxon>Pseudomonadota</taxon>
        <taxon>Betaproteobacteria</taxon>
        <taxon>Burkholderiales</taxon>
        <taxon>Burkholderiaceae</taxon>
        <taxon>Cupriavidus</taxon>
    </lineage>
</organism>
<dbReference type="Proteomes" id="UP000189627">
    <property type="component" value="Chromosome 2"/>
</dbReference>
<dbReference type="Gene3D" id="2.40.360.20">
    <property type="match status" value="1"/>
</dbReference>
<sequence>MGTRRPFALACAVATSLLAVAIHACAEPSPPRASGATGTPLRGGPCATVWFPGGARVQMESDGAMPMSRTGIQSPPTETATTCHTTVKIHSKSALAALMGPPIITEQDDQITITPSTPTSPARIDGHAVVNASGRYGRLYGTTSSRGEGVFDYAGQDLREGATLGSEFVESSLSFTIYARDSGEEIGKLYAPHATLSVSGRQVGRRQTIATAMGRKQCVPITYERRTWTGPLQILDETVNTEPHVMHVTDWYCPSEGFVLRTDIVEDGKTQRIDTTEVTPLSGAQGVLGAPD</sequence>
<keyword evidence="1" id="KW-0732">Signal</keyword>
<evidence type="ECO:0000313" key="3">
    <source>
        <dbReference type="Proteomes" id="UP000189627"/>
    </source>
</evidence>
<dbReference type="AlphaFoldDB" id="A0A1U9UZY0"/>
<evidence type="ECO:0008006" key="4">
    <source>
        <dbReference type="Google" id="ProtNLM"/>
    </source>
</evidence>
<gene>
    <name evidence="2" type="ORF">BJN34_30880</name>
</gene>
<proteinExistence type="predicted"/>
<feature type="chain" id="PRO_5012527507" description="Lipoprotein" evidence="1">
    <location>
        <begin position="27"/>
        <end position="292"/>
    </location>
</feature>
<dbReference type="KEGG" id="cuh:BJN34_30880"/>
<evidence type="ECO:0000256" key="1">
    <source>
        <dbReference type="SAM" id="SignalP"/>
    </source>
</evidence>
<protein>
    <recommendedName>
        <fullName evidence="4">Lipoprotein</fullName>
    </recommendedName>
</protein>
<evidence type="ECO:0000313" key="2">
    <source>
        <dbReference type="EMBL" id="AQV98278.1"/>
    </source>
</evidence>
<accession>A0A1U9UZY0</accession>